<name>A0ABP8K0I1_9ACTN</name>
<dbReference type="PANTHER" id="PTHR43685:SF2">
    <property type="entry name" value="GLYCOSYLTRANSFERASE 2-LIKE DOMAIN-CONTAINING PROTEIN"/>
    <property type="match status" value="1"/>
</dbReference>
<dbReference type="EMBL" id="BAABFR010000063">
    <property type="protein sequence ID" value="GAA4398560.1"/>
    <property type="molecule type" value="Genomic_DNA"/>
</dbReference>
<dbReference type="InterPro" id="IPR029044">
    <property type="entry name" value="Nucleotide-diphossugar_trans"/>
</dbReference>
<comment type="caution">
    <text evidence="2">The sequence shown here is derived from an EMBL/GenBank/DDBJ whole genome shotgun (WGS) entry which is preliminary data.</text>
</comment>
<dbReference type="PANTHER" id="PTHR43685">
    <property type="entry name" value="GLYCOSYLTRANSFERASE"/>
    <property type="match status" value="1"/>
</dbReference>
<evidence type="ECO:0000259" key="1">
    <source>
        <dbReference type="Pfam" id="PF00535"/>
    </source>
</evidence>
<evidence type="ECO:0000313" key="3">
    <source>
        <dbReference type="Proteomes" id="UP001500635"/>
    </source>
</evidence>
<dbReference type="SUPFAM" id="SSF53448">
    <property type="entry name" value="Nucleotide-diphospho-sugar transferases"/>
    <property type="match status" value="1"/>
</dbReference>
<dbReference type="Proteomes" id="UP001500635">
    <property type="component" value="Unassembled WGS sequence"/>
</dbReference>
<gene>
    <name evidence="2" type="ORF">GCM10023147_34880</name>
</gene>
<organism evidence="2 3">
    <name type="scientific">Tsukamurella soli</name>
    <dbReference type="NCBI Taxonomy" id="644556"/>
    <lineage>
        <taxon>Bacteria</taxon>
        <taxon>Bacillati</taxon>
        <taxon>Actinomycetota</taxon>
        <taxon>Actinomycetes</taxon>
        <taxon>Mycobacteriales</taxon>
        <taxon>Tsukamurellaceae</taxon>
        <taxon>Tsukamurella</taxon>
    </lineage>
</organism>
<dbReference type="InterPro" id="IPR050834">
    <property type="entry name" value="Glycosyltransf_2"/>
</dbReference>
<dbReference type="InterPro" id="IPR001173">
    <property type="entry name" value="Glyco_trans_2-like"/>
</dbReference>
<dbReference type="Pfam" id="PF00535">
    <property type="entry name" value="Glycos_transf_2"/>
    <property type="match status" value="1"/>
</dbReference>
<dbReference type="Gene3D" id="3.90.550.10">
    <property type="entry name" value="Spore Coat Polysaccharide Biosynthesis Protein SpsA, Chain A"/>
    <property type="match status" value="1"/>
</dbReference>
<reference evidence="3" key="1">
    <citation type="journal article" date="2019" name="Int. J. Syst. Evol. Microbiol.">
        <title>The Global Catalogue of Microorganisms (GCM) 10K type strain sequencing project: providing services to taxonomists for standard genome sequencing and annotation.</title>
        <authorList>
            <consortium name="The Broad Institute Genomics Platform"/>
            <consortium name="The Broad Institute Genome Sequencing Center for Infectious Disease"/>
            <person name="Wu L."/>
            <person name="Ma J."/>
        </authorList>
    </citation>
    <scope>NUCLEOTIDE SEQUENCE [LARGE SCALE GENOMIC DNA]</scope>
    <source>
        <strain evidence="3">JCM 17688</strain>
    </source>
</reference>
<protein>
    <recommendedName>
        <fullName evidence="1">Glycosyltransferase 2-like domain-containing protein</fullName>
    </recommendedName>
</protein>
<proteinExistence type="predicted"/>
<dbReference type="RefSeq" id="WP_385921883.1">
    <property type="nucleotide sequence ID" value="NZ_JBHTGI010000001.1"/>
</dbReference>
<sequence length="292" mass="32604">MLFSYLVEMGGVSVVVPAYNEEDCIEDCILRLLGQGECVREIIVVDNNSADKTAEIVRRLVAADPRVVLIAESRQGAAFARSTGFDQARCDIIARVDADSVVGPGWAGALAGFLEGDVGAEFDLVSTPVEFRMPGRRFQAALNRWDDPFNKYRDRPQSIDYALGCSMAMRRSAWLRIRSLVNMRRDIFDDIDMALCVIDTGGSCALLRSVVVEVSGRRFYNGVARYAAYAAWMPRTYRLHRRWRKSALLYAGLPVSIAFHAARLVYLRRVGAAGDFALRDPLDRAEAERVRP</sequence>
<evidence type="ECO:0000313" key="2">
    <source>
        <dbReference type="EMBL" id="GAA4398560.1"/>
    </source>
</evidence>
<accession>A0ABP8K0I1</accession>
<feature type="domain" description="Glycosyltransferase 2-like" evidence="1">
    <location>
        <begin position="13"/>
        <end position="173"/>
    </location>
</feature>
<keyword evidence="3" id="KW-1185">Reference proteome</keyword>